<protein>
    <recommendedName>
        <fullName evidence="2">RING-type E3 ubiquitin transferase</fullName>
        <ecNumber evidence="2">2.3.2.27</ecNumber>
    </recommendedName>
</protein>
<evidence type="ECO:0000256" key="3">
    <source>
        <dbReference type="ARBA" id="ARBA00022679"/>
    </source>
</evidence>
<feature type="compositionally biased region" description="Polar residues" evidence="9">
    <location>
        <begin position="136"/>
        <end position="165"/>
    </location>
</feature>
<dbReference type="PANTHER" id="PTHR15710">
    <property type="entry name" value="E3 UBIQUITIN-PROTEIN LIGASE PRAJA"/>
    <property type="match status" value="1"/>
</dbReference>
<dbReference type="Pfam" id="PF13639">
    <property type="entry name" value="zf-RING_2"/>
    <property type="match status" value="1"/>
</dbReference>
<evidence type="ECO:0000256" key="7">
    <source>
        <dbReference type="ARBA" id="ARBA00022833"/>
    </source>
</evidence>
<accession>A0A1J3CZE6</accession>
<evidence type="ECO:0000256" key="2">
    <source>
        <dbReference type="ARBA" id="ARBA00012483"/>
    </source>
</evidence>
<evidence type="ECO:0000313" key="12">
    <source>
        <dbReference type="EMBL" id="JAU13201.1"/>
    </source>
</evidence>
<evidence type="ECO:0000256" key="8">
    <source>
        <dbReference type="PROSITE-ProRule" id="PRU00175"/>
    </source>
</evidence>
<reference evidence="12" key="1">
    <citation type="submission" date="2016-07" db="EMBL/GenBank/DDBJ databases">
        <title>De novo transcriptome assembly of four accessions of the metal hyperaccumulator plant Noccaea caerulescens.</title>
        <authorList>
            <person name="Blande D."/>
            <person name="Halimaa P."/>
            <person name="Tervahauta A.I."/>
            <person name="Aarts M.G."/>
            <person name="Karenlampi S.O."/>
        </authorList>
    </citation>
    <scope>NUCLEOTIDE SEQUENCE</scope>
</reference>
<dbReference type="GO" id="GO:0061630">
    <property type="term" value="F:ubiquitin protein ligase activity"/>
    <property type="evidence" value="ECO:0007669"/>
    <property type="project" value="UniProtKB-EC"/>
</dbReference>
<dbReference type="InterPro" id="IPR013083">
    <property type="entry name" value="Znf_RING/FYVE/PHD"/>
</dbReference>
<name>A0A1J3CZE6_NOCCA</name>
<dbReference type="PANTHER" id="PTHR15710:SF242">
    <property type="entry name" value="OS06G0633500 PROTEIN"/>
    <property type="match status" value="1"/>
</dbReference>
<feature type="region of interest" description="Disordered" evidence="9">
    <location>
        <begin position="430"/>
        <end position="454"/>
    </location>
</feature>
<dbReference type="GO" id="GO:0016567">
    <property type="term" value="P:protein ubiquitination"/>
    <property type="evidence" value="ECO:0007669"/>
    <property type="project" value="TreeGrafter"/>
</dbReference>
<feature type="compositionally biased region" description="Basic residues" evidence="9">
    <location>
        <begin position="112"/>
        <end position="128"/>
    </location>
</feature>
<keyword evidence="4" id="KW-0479">Metal-binding</keyword>
<evidence type="ECO:0000256" key="10">
    <source>
        <dbReference type="SAM" id="Phobius"/>
    </source>
</evidence>
<keyword evidence="10" id="KW-0812">Transmembrane</keyword>
<keyword evidence="6" id="KW-0833">Ubl conjugation pathway</keyword>
<dbReference type="EMBL" id="GEVI01019119">
    <property type="protein sequence ID" value="JAU13201.1"/>
    <property type="molecule type" value="Transcribed_RNA"/>
</dbReference>
<dbReference type="GO" id="GO:0005737">
    <property type="term" value="C:cytoplasm"/>
    <property type="evidence" value="ECO:0007669"/>
    <property type="project" value="TreeGrafter"/>
</dbReference>
<evidence type="ECO:0000256" key="1">
    <source>
        <dbReference type="ARBA" id="ARBA00000900"/>
    </source>
</evidence>
<dbReference type="GO" id="GO:0008270">
    <property type="term" value="F:zinc ion binding"/>
    <property type="evidence" value="ECO:0007669"/>
    <property type="project" value="UniProtKB-KW"/>
</dbReference>
<dbReference type="PROSITE" id="PS50089">
    <property type="entry name" value="ZF_RING_2"/>
    <property type="match status" value="1"/>
</dbReference>
<evidence type="ECO:0000256" key="5">
    <source>
        <dbReference type="ARBA" id="ARBA00022771"/>
    </source>
</evidence>
<keyword evidence="10" id="KW-0472">Membrane</keyword>
<dbReference type="SMART" id="SM00184">
    <property type="entry name" value="RING"/>
    <property type="match status" value="1"/>
</dbReference>
<feature type="region of interest" description="Disordered" evidence="9">
    <location>
        <begin position="106"/>
        <end position="183"/>
    </location>
</feature>
<organism evidence="12">
    <name type="scientific">Noccaea caerulescens</name>
    <name type="common">Alpine penny-cress</name>
    <name type="synonym">Thlaspi caerulescens</name>
    <dbReference type="NCBI Taxonomy" id="107243"/>
    <lineage>
        <taxon>Eukaryota</taxon>
        <taxon>Viridiplantae</taxon>
        <taxon>Streptophyta</taxon>
        <taxon>Embryophyta</taxon>
        <taxon>Tracheophyta</taxon>
        <taxon>Spermatophyta</taxon>
        <taxon>Magnoliopsida</taxon>
        <taxon>eudicotyledons</taxon>
        <taxon>Gunneridae</taxon>
        <taxon>Pentapetalae</taxon>
        <taxon>rosids</taxon>
        <taxon>malvids</taxon>
        <taxon>Brassicales</taxon>
        <taxon>Brassicaceae</taxon>
        <taxon>Coluteocarpeae</taxon>
        <taxon>Noccaea</taxon>
    </lineage>
</organism>
<dbReference type="SUPFAM" id="SSF57850">
    <property type="entry name" value="RING/U-box"/>
    <property type="match status" value="1"/>
</dbReference>
<dbReference type="AlphaFoldDB" id="A0A1J3CZE6"/>
<dbReference type="Gene3D" id="3.30.40.10">
    <property type="entry name" value="Zinc/RING finger domain, C3HC4 (zinc finger)"/>
    <property type="match status" value="1"/>
</dbReference>
<keyword evidence="5 8" id="KW-0863">Zinc-finger</keyword>
<feature type="compositionally biased region" description="Acidic residues" evidence="9">
    <location>
        <begin position="435"/>
        <end position="454"/>
    </location>
</feature>
<sequence>MASPLTPLEFCINSLFPFSSCVSLSENIRRFPFLGPQSFRLGSDPMDSQPQGPSDAPPMDTDSIPSSAACNLCGRVLQSASDDLEIFSLCGDCKFLLLEDFGTPAPPLTRRQTARRRRSSRRRRRSRHGSSESVGDLSSQQFTHLISMARQSLETSSHTTPSGSTRWRHFSESESEDLDSRYGETESNASFSLYRFPHGDNDAISFSAYGGESDASTDRRGFLDRSDIEFDTDLDPMHAGLNQWNSDEEDREWEEGAGPSGVAGTRYLASPSESYSSMSRFDSPELERGFRQRIIERRQALSRNIFTGLEDMEFSPYAANVADYLDERGFEELLEQLAESDNSRRGAPPASVSCVRSLPRVTIGEEHVKKGLVCAVCKELYSLGTETTQLPCLHLYHAHCIVPWLSARNSCPLCRYELPTDDKDYEEGKQNVLDASEDSSSDRDDGDGTEAGEEEYVEIGGSEAGVSRGRWLFLAAAPVVSLVGVVLAVWLSNPQRRDIVISHSQRENRTRRWLPFF</sequence>
<keyword evidence="7" id="KW-0862">Zinc</keyword>
<feature type="region of interest" description="Disordered" evidence="9">
    <location>
        <begin position="39"/>
        <end position="63"/>
    </location>
</feature>
<comment type="catalytic activity">
    <reaction evidence="1">
        <text>S-ubiquitinyl-[E2 ubiquitin-conjugating enzyme]-L-cysteine + [acceptor protein]-L-lysine = [E2 ubiquitin-conjugating enzyme]-L-cysteine + N(6)-ubiquitinyl-[acceptor protein]-L-lysine.</text>
        <dbReference type="EC" id="2.3.2.27"/>
    </reaction>
</comment>
<dbReference type="InterPro" id="IPR001841">
    <property type="entry name" value="Znf_RING"/>
</dbReference>
<keyword evidence="3" id="KW-0808">Transferase</keyword>
<dbReference type="EC" id="2.3.2.27" evidence="2"/>
<dbReference type="FunFam" id="3.30.40.10:FF:000022">
    <property type="entry name" value="E3 ubiquitin-protein ligase RING1-like"/>
    <property type="match status" value="1"/>
</dbReference>
<evidence type="ECO:0000256" key="9">
    <source>
        <dbReference type="SAM" id="MobiDB-lite"/>
    </source>
</evidence>
<feature type="compositionally biased region" description="Acidic residues" evidence="9">
    <location>
        <begin position="246"/>
        <end position="255"/>
    </location>
</feature>
<proteinExistence type="predicted"/>
<feature type="region of interest" description="Disordered" evidence="9">
    <location>
        <begin position="246"/>
        <end position="266"/>
    </location>
</feature>
<keyword evidence="10" id="KW-1133">Transmembrane helix</keyword>
<gene>
    <name evidence="12" type="ORF">GA_TR18305_c0_g1_i1_g.58773</name>
</gene>
<evidence type="ECO:0000259" key="11">
    <source>
        <dbReference type="PROSITE" id="PS50089"/>
    </source>
</evidence>
<dbReference type="CDD" id="cd16454">
    <property type="entry name" value="RING-H2_PA-TM-RING"/>
    <property type="match status" value="1"/>
</dbReference>
<evidence type="ECO:0000256" key="6">
    <source>
        <dbReference type="ARBA" id="ARBA00022786"/>
    </source>
</evidence>
<evidence type="ECO:0000256" key="4">
    <source>
        <dbReference type="ARBA" id="ARBA00022723"/>
    </source>
</evidence>
<feature type="transmembrane region" description="Helical" evidence="10">
    <location>
        <begin position="471"/>
        <end position="491"/>
    </location>
</feature>
<feature type="domain" description="RING-type" evidence="11">
    <location>
        <begin position="374"/>
        <end position="415"/>
    </location>
</feature>